<feature type="domain" description="Cobalamin-independent methionine synthase MetE C-terminal/archaeal" evidence="14">
    <location>
        <begin position="430"/>
        <end position="752"/>
    </location>
</feature>
<evidence type="ECO:0000256" key="2">
    <source>
        <dbReference type="ARBA" id="ARBA00004681"/>
    </source>
</evidence>
<comment type="pathway">
    <text evidence="2 10">Amino-acid biosynthesis; L-methionine biosynthesis via de novo pathway; L-methionine from L-homocysteine (MetE route): step 1/1.</text>
</comment>
<feature type="binding site" evidence="12">
    <location>
        <position position="669"/>
    </location>
    <ligand>
        <name>Zn(2+)</name>
        <dbReference type="ChEBI" id="CHEBI:29105"/>
        <label>1</label>
        <note>catalytic</note>
    </ligand>
</feature>
<keyword evidence="8 10" id="KW-0862">Zinc</keyword>
<dbReference type="GO" id="GO:0009086">
    <property type="term" value="P:methionine biosynthetic process"/>
    <property type="evidence" value="ECO:0007669"/>
    <property type="project" value="UniProtKB-UniRule"/>
</dbReference>
<feature type="binding site" evidence="10">
    <location>
        <position position="730"/>
    </location>
    <ligand>
        <name>Zn(2+)</name>
        <dbReference type="ChEBI" id="CHEBI:29105"/>
        <note>catalytic</note>
    </ligand>
</feature>
<dbReference type="InterPro" id="IPR013215">
    <property type="entry name" value="Cbl-indep_Met_Synth_N"/>
</dbReference>
<evidence type="ECO:0000256" key="5">
    <source>
        <dbReference type="ARBA" id="ARBA00022605"/>
    </source>
</evidence>
<feature type="binding site" evidence="10 11">
    <location>
        <position position="603"/>
    </location>
    <ligand>
        <name>L-methionine</name>
        <dbReference type="ChEBI" id="CHEBI:57844"/>
    </ligand>
</feature>
<feature type="binding site" evidence="10">
    <location>
        <position position="116"/>
    </location>
    <ligand>
        <name>5-methyltetrahydropteroyltri-L-glutamate</name>
        <dbReference type="ChEBI" id="CHEBI:58207"/>
    </ligand>
</feature>
<dbReference type="OrthoDB" id="244285at2"/>
<evidence type="ECO:0000256" key="3">
    <source>
        <dbReference type="ARBA" id="ARBA00009553"/>
    </source>
</evidence>
<comment type="function">
    <text evidence="1 10">Catalyzes the transfer of a methyl group from 5-methyltetrahydrofolate to homocysteine resulting in methionine formation.</text>
</comment>
<dbReference type="GO" id="GO:0032259">
    <property type="term" value="P:methylation"/>
    <property type="evidence" value="ECO:0007669"/>
    <property type="project" value="UniProtKB-KW"/>
</dbReference>
<evidence type="ECO:0000256" key="7">
    <source>
        <dbReference type="ARBA" id="ARBA00022723"/>
    </source>
</evidence>
<evidence type="ECO:0000256" key="12">
    <source>
        <dbReference type="PIRSR" id="PIRSR000382-2"/>
    </source>
</evidence>
<organism evidence="16 17">
    <name type="scientific">Celerinatantimonas diazotrophica</name>
    <dbReference type="NCBI Taxonomy" id="412034"/>
    <lineage>
        <taxon>Bacteria</taxon>
        <taxon>Pseudomonadati</taxon>
        <taxon>Pseudomonadota</taxon>
        <taxon>Gammaproteobacteria</taxon>
        <taxon>Celerinatantimonadaceae</taxon>
        <taxon>Celerinatantimonas</taxon>
    </lineage>
</organism>
<feature type="binding site" evidence="10">
    <location>
        <position position="609"/>
    </location>
    <ligand>
        <name>5-methyltetrahydropteroyltri-L-glutamate</name>
        <dbReference type="ChEBI" id="CHEBI:58207"/>
    </ligand>
</feature>
<keyword evidence="10" id="KW-0677">Repeat</keyword>
<dbReference type="EC" id="2.1.1.14" evidence="10"/>
<dbReference type="Pfam" id="PF01717">
    <property type="entry name" value="Meth_synt_2"/>
    <property type="match status" value="1"/>
</dbReference>
<keyword evidence="4 10" id="KW-0489">Methyltransferase</keyword>
<feature type="binding site" evidence="10">
    <location>
        <position position="645"/>
    </location>
    <ligand>
        <name>Zn(2+)</name>
        <dbReference type="ChEBI" id="CHEBI:29105"/>
        <note>catalytic</note>
    </ligand>
</feature>
<evidence type="ECO:0000256" key="13">
    <source>
        <dbReference type="PIRSR" id="PIRSR000382-3"/>
    </source>
</evidence>
<evidence type="ECO:0000313" key="16">
    <source>
        <dbReference type="EMBL" id="TCK58700.1"/>
    </source>
</evidence>
<keyword evidence="9 10" id="KW-0486">Methionine biosynthesis</keyword>
<dbReference type="UniPathway" id="UPA00051">
    <property type="reaction ID" value="UER00082"/>
</dbReference>
<comment type="catalytic activity">
    <reaction evidence="10">
        <text>5-methyltetrahydropteroyltri-L-glutamate + L-homocysteine = tetrahydropteroyltri-L-glutamate + L-methionine</text>
        <dbReference type="Rhea" id="RHEA:21196"/>
        <dbReference type="ChEBI" id="CHEBI:57844"/>
        <dbReference type="ChEBI" id="CHEBI:58140"/>
        <dbReference type="ChEBI" id="CHEBI:58199"/>
        <dbReference type="ChEBI" id="CHEBI:58207"/>
        <dbReference type="EC" id="2.1.1.14"/>
    </reaction>
</comment>
<evidence type="ECO:0000256" key="4">
    <source>
        <dbReference type="ARBA" id="ARBA00022603"/>
    </source>
</evidence>
<feature type="active site" description="Proton donor" evidence="10 13">
    <location>
        <position position="698"/>
    </location>
</feature>
<reference evidence="16 17" key="1">
    <citation type="submission" date="2019-03" db="EMBL/GenBank/DDBJ databases">
        <title>Genomic Encyclopedia of Type Strains, Phase IV (KMG-IV): sequencing the most valuable type-strain genomes for metagenomic binning, comparative biology and taxonomic classification.</title>
        <authorList>
            <person name="Goeker M."/>
        </authorList>
    </citation>
    <scope>NUCLEOTIDE SEQUENCE [LARGE SCALE GENOMIC DNA]</scope>
    <source>
        <strain evidence="16 17">DSM 18577</strain>
    </source>
</reference>
<accession>A0A4R1K460</accession>
<comment type="cofactor">
    <cofactor evidence="12">
        <name>Zn(2+)</name>
        <dbReference type="ChEBI" id="CHEBI:29105"/>
    </cofactor>
    <text evidence="12">Binds 2 Zn(2+) ions per subunit.</text>
</comment>
<feature type="binding site" evidence="10">
    <location>
        <position position="488"/>
    </location>
    <ligand>
        <name>L-homocysteine</name>
        <dbReference type="ChEBI" id="CHEBI:58199"/>
    </ligand>
</feature>
<evidence type="ECO:0000259" key="15">
    <source>
        <dbReference type="Pfam" id="PF08267"/>
    </source>
</evidence>
<feature type="binding site" evidence="10 11">
    <location>
        <position position="565"/>
    </location>
    <ligand>
        <name>5-methyltetrahydropteroyltri-L-glutamate</name>
        <dbReference type="ChEBI" id="CHEBI:58207"/>
    </ligand>
</feature>
<feature type="binding site" evidence="11">
    <location>
        <position position="121"/>
    </location>
    <ligand>
        <name>5-methyltetrahydropteroyltri-L-glutamate</name>
        <dbReference type="ChEBI" id="CHEBI:58207"/>
    </ligand>
</feature>
<dbReference type="SUPFAM" id="SSF51726">
    <property type="entry name" value="UROD/MetE-like"/>
    <property type="match status" value="2"/>
</dbReference>
<evidence type="ECO:0000256" key="10">
    <source>
        <dbReference type="HAMAP-Rule" id="MF_00172"/>
    </source>
</evidence>
<name>A0A4R1K460_9GAMM</name>
<dbReference type="InterPro" id="IPR006276">
    <property type="entry name" value="Cobalamin-indep_Met_synthase"/>
</dbReference>
<dbReference type="PIRSF" id="PIRSF000382">
    <property type="entry name" value="MeTrfase_B12_ind"/>
    <property type="match status" value="1"/>
</dbReference>
<proteinExistence type="inferred from homology"/>
<feature type="binding site" evidence="10 11">
    <location>
        <begin position="435"/>
        <end position="437"/>
    </location>
    <ligand>
        <name>L-methionine</name>
        <dbReference type="ChEBI" id="CHEBI:57844"/>
    </ligand>
</feature>
<feature type="binding site" evidence="12">
    <location>
        <position position="645"/>
    </location>
    <ligand>
        <name>Zn(2+)</name>
        <dbReference type="ChEBI" id="CHEBI:29105"/>
        <label>1</label>
        <note>catalytic</note>
    </ligand>
</feature>
<evidence type="ECO:0000256" key="8">
    <source>
        <dbReference type="ARBA" id="ARBA00022833"/>
    </source>
</evidence>
<feature type="binding site" evidence="10">
    <location>
        <position position="647"/>
    </location>
    <ligand>
        <name>Zn(2+)</name>
        <dbReference type="ChEBI" id="CHEBI:29105"/>
        <note>catalytic</note>
    </ligand>
</feature>
<feature type="binding site" evidence="11">
    <location>
        <position position="19"/>
    </location>
    <ligand>
        <name>5-methyltetrahydropteroyltri-L-glutamate</name>
        <dbReference type="ChEBI" id="CHEBI:58207"/>
    </ligand>
</feature>
<comment type="similarity">
    <text evidence="3 10">Belongs to the vitamin-B12 independent methionine synthase family.</text>
</comment>
<dbReference type="NCBIfam" id="TIGR01371">
    <property type="entry name" value="met_syn_B12ind"/>
    <property type="match status" value="1"/>
</dbReference>
<dbReference type="InterPro" id="IPR038071">
    <property type="entry name" value="UROD/MetE-like_sf"/>
</dbReference>
<dbReference type="CDD" id="cd03311">
    <property type="entry name" value="CIMS_C_terminal_like"/>
    <property type="match status" value="1"/>
</dbReference>
<dbReference type="GO" id="GO:0008270">
    <property type="term" value="F:zinc ion binding"/>
    <property type="evidence" value="ECO:0007669"/>
    <property type="project" value="InterPro"/>
</dbReference>
<feature type="binding site" evidence="10 11">
    <location>
        <begin position="435"/>
        <end position="437"/>
    </location>
    <ligand>
        <name>L-homocysteine</name>
        <dbReference type="ChEBI" id="CHEBI:58199"/>
    </ligand>
</feature>
<dbReference type="EMBL" id="SMGD01000011">
    <property type="protein sequence ID" value="TCK58700.1"/>
    <property type="molecule type" value="Genomic_DNA"/>
</dbReference>
<keyword evidence="17" id="KW-1185">Reference proteome</keyword>
<evidence type="ECO:0000256" key="9">
    <source>
        <dbReference type="ARBA" id="ARBA00023167"/>
    </source>
</evidence>
<dbReference type="AlphaFoldDB" id="A0A4R1K460"/>
<dbReference type="Pfam" id="PF08267">
    <property type="entry name" value="Meth_synt_1"/>
    <property type="match status" value="1"/>
</dbReference>
<gene>
    <name evidence="10" type="primary">metE</name>
    <name evidence="16" type="ORF">EV690_0837</name>
</gene>
<comment type="caution">
    <text evidence="16">The sequence shown here is derived from an EMBL/GenBank/DDBJ whole genome shotgun (WGS) entry which is preliminary data.</text>
</comment>
<feature type="binding site" evidence="10">
    <location>
        <begin position="16"/>
        <end position="19"/>
    </location>
    <ligand>
        <name>5-methyltetrahydropteroyltri-L-glutamate</name>
        <dbReference type="ChEBI" id="CHEBI:58207"/>
    </ligand>
</feature>
<dbReference type="RefSeq" id="WP_131911664.1">
    <property type="nucleotide sequence ID" value="NZ_OU594967.1"/>
</dbReference>
<evidence type="ECO:0000259" key="14">
    <source>
        <dbReference type="Pfam" id="PF01717"/>
    </source>
</evidence>
<keyword evidence="7 10" id="KW-0479">Metal-binding</keyword>
<comment type="cofactor">
    <cofactor evidence="10">
        <name>Zn(2+)</name>
        <dbReference type="ChEBI" id="CHEBI:29105"/>
    </cofactor>
    <text evidence="10">Binds 1 zinc ion per subunit.</text>
</comment>
<feature type="binding site" evidence="10 11">
    <location>
        <position position="603"/>
    </location>
    <ligand>
        <name>L-homocysteine</name>
        <dbReference type="ChEBI" id="CHEBI:58199"/>
    </ligand>
</feature>
<dbReference type="NCBIfam" id="NF003556">
    <property type="entry name" value="PRK05222.1"/>
    <property type="match status" value="1"/>
</dbReference>
<evidence type="ECO:0000256" key="11">
    <source>
        <dbReference type="PIRSR" id="PIRSR000382-1"/>
    </source>
</evidence>
<protein>
    <recommendedName>
        <fullName evidence="10">5-methyltetrahydropteroyltriglutamate--homocysteine methyltransferase</fullName>
        <ecNumber evidence="10">2.1.1.14</ecNumber>
    </recommendedName>
    <alternativeName>
        <fullName evidence="10">Cobalamin-independent methionine synthase</fullName>
    </alternativeName>
    <alternativeName>
        <fullName evidence="10">Methionine synthase, vitamin-B12 independent isozyme</fullName>
    </alternativeName>
</protein>
<feature type="binding site" evidence="10">
    <location>
        <position position="669"/>
    </location>
    <ligand>
        <name>Zn(2+)</name>
        <dbReference type="ChEBI" id="CHEBI:29105"/>
        <note>catalytic</note>
    </ligand>
</feature>
<evidence type="ECO:0000256" key="6">
    <source>
        <dbReference type="ARBA" id="ARBA00022679"/>
    </source>
</evidence>
<feature type="domain" description="Cobalamin-independent methionine synthase MetE N-terminal" evidence="15">
    <location>
        <begin position="5"/>
        <end position="312"/>
    </location>
</feature>
<dbReference type="CDD" id="cd03312">
    <property type="entry name" value="CIMS_N_terminal_like"/>
    <property type="match status" value="1"/>
</dbReference>
<dbReference type="PANTHER" id="PTHR30519">
    <property type="entry name" value="5-METHYLTETRAHYDROPTEROYLTRIGLUTAMATE--HOMOCYSTEINE METHYLTRANSFERASE"/>
    <property type="match status" value="1"/>
</dbReference>
<dbReference type="GO" id="GO:0003871">
    <property type="term" value="F:5-methyltetrahydropteroyltriglutamate-homocysteine S-methyltransferase activity"/>
    <property type="evidence" value="ECO:0007669"/>
    <property type="project" value="UniProtKB-UniRule"/>
</dbReference>
<feature type="binding site" evidence="12">
    <location>
        <position position="647"/>
    </location>
    <ligand>
        <name>Zn(2+)</name>
        <dbReference type="ChEBI" id="CHEBI:29105"/>
        <label>1</label>
        <note>catalytic</note>
    </ligand>
</feature>
<feature type="binding site" evidence="12">
    <location>
        <position position="730"/>
    </location>
    <ligand>
        <name>Zn(2+)</name>
        <dbReference type="ChEBI" id="CHEBI:29105"/>
        <label>1</label>
        <note>catalytic</note>
    </ligand>
</feature>
<feature type="binding site" evidence="10 11">
    <location>
        <position position="488"/>
    </location>
    <ligand>
        <name>L-methionine</name>
        <dbReference type="ChEBI" id="CHEBI:57844"/>
    </ligand>
</feature>
<dbReference type="InterPro" id="IPR002629">
    <property type="entry name" value="Met_Synth_C/arc"/>
</dbReference>
<sequence length="763" mass="86566">MATLHNLGYPRIGEDRELKRAIEKFWQGKIDEDELKNIGQQLRRQNYQTQQSAGIDLLPVGDFAWYDHILQLALTFGAVPSRHRGSGNSSELTKLFSLARGHSDEQGNHAALEMTKWFDTNYHYLVPEFEAEQQFELGHSPLLEQIDEANAQSLPVKAVLTGPLTFLYLGRFEGQQKLSLLPALLKGYQQLLAKIADKGIDWVQIDEPILALELDPVWQQAFADTYQQLGQNPVQLLLTSYFGSLSIPLSDIAQWPVSGIHLDLVRAPWQLEGAVNEWPTDKVLSLGVIDGRNIWRSDLDYWFDILQPVNQVRGDRLWLAPSCSLLHVPVNLEREGKLDAELKNWLSFAKQKLSELVALGHQLDNEVSEKDRHYLSLSRQVVVSRNQSLRINNPAVRARVDGLTEDDFHRSSEYAERAKIQRQSLKLPLLPTTTIGSFPQTSDIRATRSAFVKGDITQTEYDVFIAEQIDEVIQRQEQLGLDVLVHGEPERNDMVEYFAPYLRGVEQTQYGWVQSYGTRCVKPPIIYGDVCRAEPMTIHWSTYAQSRSNKPVKGMLTGPQTILGWSFVRSDIPRADVAEQIALALRDEVDDLQKAGISIIQIDEPALREGLPLKQSQWPEYLNRAVRAFRLCASVADDATQIHTHMCYSQFNDIIASIAQMDADVITIETSRSAMKLLDAFQDFNYPNEIGPGVYDIHSPVVPSSQWIEKLLVLASEKIPLERLWVNPDCGLKTRDWPETLAALQVMVDVARKLRDKFKNTIN</sequence>
<keyword evidence="5 10" id="KW-0028">Amino-acid biosynthesis</keyword>
<evidence type="ECO:0000256" key="1">
    <source>
        <dbReference type="ARBA" id="ARBA00002777"/>
    </source>
</evidence>
<dbReference type="Gene3D" id="3.20.20.210">
    <property type="match status" value="2"/>
</dbReference>
<dbReference type="Proteomes" id="UP000295565">
    <property type="component" value="Unassembled WGS sequence"/>
</dbReference>
<keyword evidence="6 10" id="KW-0808">Transferase</keyword>
<dbReference type="HAMAP" id="MF_00172">
    <property type="entry name" value="Meth_synth"/>
    <property type="match status" value="1"/>
</dbReference>
<evidence type="ECO:0000313" key="17">
    <source>
        <dbReference type="Proteomes" id="UP000295565"/>
    </source>
</evidence>
<feature type="binding site" evidence="10 11">
    <location>
        <begin position="519"/>
        <end position="520"/>
    </location>
    <ligand>
        <name>5-methyltetrahydropteroyltri-L-glutamate</name>
        <dbReference type="ChEBI" id="CHEBI:58207"/>
    </ligand>
</feature>